<dbReference type="Pfam" id="PF00432">
    <property type="entry name" value="Prenyltrans"/>
    <property type="match status" value="1"/>
</dbReference>
<evidence type="ECO:0000259" key="12">
    <source>
        <dbReference type="Pfam" id="PF00432"/>
    </source>
</evidence>
<keyword evidence="4 11" id="KW-0637">Prenyltransferase</keyword>
<reference evidence="13 14" key="1">
    <citation type="journal article" date="2018" name="Mol. Biol. Evol.">
        <title>Broad Genomic Sampling Reveals a Smut Pathogenic Ancestry of the Fungal Clade Ustilaginomycotina.</title>
        <authorList>
            <person name="Kijpornyongpan T."/>
            <person name="Mondo S.J."/>
            <person name="Barry K."/>
            <person name="Sandor L."/>
            <person name="Lee J."/>
            <person name="Lipzen A."/>
            <person name="Pangilinan J."/>
            <person name="LaButti K."/>
            <person name="Hainaut M."/>
            <person name="Henrissat B."/>
            <person name="Grigoriev I.V."/>
            <person name="Spatafora J.W."/>
            <person name="Aime M.C."/>
        </authorList>
    </citation>
    <scope>NUCLEOTIDE SEQUENCE [LARGE SCALE GENOMIC DNA]</scope>
    <source>
        <strain evidence="13 14">MCA 4718</strain>
    </source>
</reference>
<evidence type="ECO:0000256" key="9">
    <source>
        <dbReference type="ARBA" id="ARBA00047658"/>
    </source>
</evidence>
<dbReference type="SUPFAM" id="SSF48239">
    <property type="entry name" value="Terpenoid cyclases/Protein prenyltransferases"/>
    <property type="match status" value="1"/>
</dbReference>
<keyword evidence="14" id="KW-1185">Reference proteome</keyword>
<evidence type="ECO:0000256" key="2">
    <source>
        <dbReference type="ARBA" id="ARBA00011355"/>
    </source>
</evidence>
<evidence type="ECO:0000313" key="13">
    <source>
        <dbReference type="EMBL" id="PWN22298.1"/>
    </source>
</evidence>
<dbReference type="PANTHER" id="PTHR11774:SF11">
    <property type="entry name" value="GERANYLGERANYL TRANSFERASE TYPE-2 SUBUNIT BETA"/>
    <property type="match status" value="1"/>
</dbReference>
<evidence type="ECO:0000256" key="10">
    <source>
        <dbReference type="ARBA" id="ARBA00069127"/>
    </source>
</evidence>
<dbReference type="GO" id="GO:0046872">
    <property type="term" value="F:metal ion binding"/>
    <property type="evidence" value="ECO:0007669"/>
    <property type="project" value="UniProtKB-KW"/>
</dbReference>
<dbReference type="Gene3D" id="1.50.10.20">
    <property type="match status" value="1"/>
</dbReference>
<comment type="function">
    <text evidence="11">Catalyzes the transfer of a geranylgeranyl moiety from geranylgeranyl diphosphate to both cysteines of proteins with the C-terminal sequence -XXCC, -XCXC and -CCXX.</text>
</comment>
<dbReference type="FunFam" id="1.50.10.20:FF:000012">
    <property type="entry name" value="Geranylgeranyl transferase type-2 subunit beta"/>
    <property type="match status" value="1"/>
</dbReference>
<gene>
    <name evidence="13" type="ORF">BCV69DRAFT_286715</name>
</gene>
<dbReference type="AlphaFoldDB" id="A0A316UBR2"/>
<dbReference type="RefSeq" id="XP_025349458.1">
    <property type="nucleotide sequence ID" value="XM_025493535.1"/>
</dbReference>
<dbReference type="InterPro" id="IPR026873">
    <property type="entry name" value="Ptb1"/>
</dbReference>
<dbReference type="GO" id="GO:0005968">
    <property type="term" value="C:Rab-protein geranylgeranyltransferase complex"/>
    <property type="evidence" value="ECO:0007669"/>
    <property type="project" value="UniProtKB-UniRule"/>
</dbReference>
<evidence type="ECO:0000256" key="7">
    <source>
        <dbReference type="ARBA" id="ARBA00022737"/>
    </source>
</evidence>
<evidence type="ECO:0000256" key="8">
    <source>
        <dbReference type="ARBA" id="ARBA00022833"/>
    </source>
</evidence>
<sequence>MDQIRVGLPEVILLKWQISIAYTQKTTFQSNIAHHLSTLLIPLHVKHILRLSSNTTSLAYHLSTHLRINGVYWGLMALELMGRGEELKEDELVDFVMSCWDKESGGFGSFPKHDAHLLSTCSAIQILVIKDRLEAVDKKKVADFVLSLQNPTSNLFFGDSSQLEEDSRFSYCATLTLSLLGALHRLDRTRTIAGIIACSNFDGGFGWVEGSESHAGGAFVCVASLAILDALPPRQGEGEGDAALSSWLSERQLPNGGLNGRPQKLEDVCYSWWVLSALSILGRLHWIDAGKLVKFILSAQDPDSGGIADRPDNVSDVFHTFFGLAGLSLLGFRGLGSPQETQGRRVDPIYALPERTVDRLNIHRPYQRL</sequence>
<comment type="similarity">
    <text evidence="1 11">Belongs to the protein prenyltransferase subunit beta family.</text>
</comment>
<evidence type="ECO:0000256" key="5">
    <source>
        <dbReference type="ARBA" id="ARBA00022679"/>
    </source>
</evidence>
<organism evidence="13 14">
    <name type="scientific">Pseudomicrostroma glucosiphilum</name>
    <dbReference type="NCBI Taxonomy" id="1684307"/>
    <lineage>
        <taxon>Eukaryota</taxon>
        <taxon>Fungi</taxon>
        <taxon>Dikarya</taxon>
        <taxon>Basidiomycota</taxon>
        <taxon>Ustilaginomycotina</taxon>
        <taxon>Exobasidiomycetes</taxon>
        <taxon>Microstromatales</taxon>
        <taxon>Microstromatales incertae sedis</taxon>
        <taxon>Pseudomicrostroma</taxon>
    </lineage>
</organism>
<comment type="cofactor">
    <cofactor evidence="11">
        <name>Zn(2+)</name>
        <dbReference type="ChEBI" id="CHEBI:29105"/>
    </cofactor>
    <text evidence="11">Binds 1 zinc ion per subunit.</text>
</comment>
<keyword evidence="7" id="KW-0677">Repeat</keyword>
<comment type="subunit">
    <text evidence="2">Heterodimer of an alpha and a beta subunit.</text>
</comment>
<keyword evidence="5 11" id="KW-0808">Transferase</keyword>
<comment type="catalytic activity">
    <reaction evidence="9 11">
        <text>geranylgeranyl diphosphate + L-cysteinyl-[protein] = S-geranylgeranyl-L-cysteinyl-[protein] + diphosphate</text>
        <dbReference type="Rhea" id="RHEA:21240"/>
        <dbReference type="Rhea" id="RHEA-COMP:10131"/>
        <dbReference type="Rhea" id="RHEA-COMP:11537"/>
        <dbReference type="ChEBI" id="CHEBI:29950"/>
        <dbReference type="ChEBI" id="CHEBI:33019"/>
        <dbReference type="ChEBI" id="CHEBI:57533"/>
        <dbReference type="ChEBI" id="CHEBI:86021"/>
        <dbReference type="EC" id="2.5.1.60"/>
    </reaction>
</comment>
<dbReference type="InterPro" id="IPR008930">
    <property type="entry name" value="Terpenoid_cyclase/PrenylTrfase"/>
</dbReference>
<evidence type="ECO:0000256" key="6">
    <source>
        <dbReference type="ARBA" id="ARBA00022723"/>
    </source>
</evidence>
<protein>
    <recommendedName>
        <fullName evidence="10 11">Geranylgeranyl transferase type-2 subunit beta</fullName>
        <ecNumber evidence="3 11">2.5.1.60</ecNumber>
    </recommendedName>
</protein>
<keyword evidence="6 11" id="KW-0479">Metal-binding</keyword>
<dbReference type="EMBL" id="KZ819323">
    <property type="protein sequence ID" value="PWN22298.1"/>
    <property type="molecule type" value="Genomic_DNA"/>
</dbReference>
<dbReference type="EC" id="2.5.1.60" evidence="3 11"/>
<evidence type="ECO:0000256" key="11">
    <source>
        <dbReference type="RuleBase" id="RU365076"/>
    </source>
</evidence>
<proteinExistence type="inferred from homology"/>
<evidence type="ECO:0000256" key="3">
    <source>
        <dbReference type="ARBA" id="ARBA00012656"/>
    </source>
</evidence>
<evidence type="ECO:0000256" key="1">
    <source>
        <dbReference type="ARBA" id="ARBA00010497"/>
    </source>
</evidence>
<dbReference type="InterPro" id="IPR045089">
    <property type="entry name" value="PGGT1B-like"/>
</dbReference>
<keyword evidence="8 11" id="KW-0862">Zinc</keyword>
<feature type="domain" description="Prenyltransferase alpha-alpha toroid" evidence="12">
    <location>
        <begin position="43"/>
        <end position="350"/>
    </location>
</feature>
<evidence type="ECO:0000313" key="14">
    <source>
        <dbReference type="Proteomes" id="UP000245942"/>
    </source>
</evidence>
<name>A0A316UBR2_9BASI</name>
<evidence type="ECO:0000256" key="4">
    <source>
        <dbReference type="ARBA" id="ARBA00022602"/>
    </source>
</evidence>
<dbReference type="InterPro" id="IPR001330">
    <property type="entry name" value="Prenyltrans"/>
</dbReference>
<dbReference type="STRING" id="1684307.A0A316UBR2"/>
<dbReference type="Proteomes" id="UP000245942">
    <property type="component" value="Unassembled WGS sequence"/>
</dbReference>
<dbReference type="GO" id="GO:0072657">
    <property type="term" value="P:protein localization to membrane"/>
    <property type="evidence" value="ECO:0007669"/>
    <property type="project" value="UniProtKB-ARBA"/>
</dbReference>
<accession>A0A316UBR2</accession>
<dbReference type="GO" id="GO:0004663">
    <property type="term" value="F:Rab geranylgeranyltransferase activity"/>
    <property type="evidence" value="ECO:0007669"/>
    <property type="project" value="UniProtKB-UniRule"/>
</dbReference>
<dbReference type="GeneID" id="37015269"/>
<dbReference type="CDD" id="cd02894">
    <property type="entry name" value="GGTase-II"/>
    <property type="match status" value="1"/>
</dbReference>
<dbReference type="OrthoDB" id="5428259at2759"/>
<dbReference type="PANTHER" id="PTHR11774">
    <property type="entry name" value="GERANYLGERANYL TRANSFERASE TYPE BETA SUBUNIT"/>
    <property type="match status" value="1"/>
</dbReference>